<gene>
    <name evidence="4" type="ordered locus">AXX17_At5g43890</name>
</gene>
<dbReference type="AlphaFoldDB" id="A0A178UBD5"/>
<dbReference type="GO" id="GO:0043531">
    <property type="term" value="F:ADP binding"/>
    <property type="evidence" value="ECO:0007669"/>
    <property type="project" value="InterPro"/>
</dbReference>
<sequence>MPSDNPQNGGLKGDFKERFSIQCKNWLAPPNPKEEEKQETPVVLTPVKIHLAAGVLKKREEGPAEIEEDRVETNSELPGQTIHGFDNEIKSLKNFLLDQKVCKEFKSLVIVGEYGVGKTALCKTIFNDKDVKNVYAPRIWVSMQPSNDGEDKKISIVKRILKGLGAKGLLLKTIHDEAVEEAAKNLERPNNQGAGEIDRETAPEKELAALLYALHLNLRWKKYLIVFDDVREEDNWNEILQEDEEKLKKENKWGKYLSDGFPKGSGGRVIYTTRDEKKTLAKKLVAEEHEIHRLWPLTDTESVWMIYEAEVNKNDEEPPRNDKKCKDELMNKSRGLPLAARLLATLVPVFVDDENPDQNGSTHGTTEPDNTSTPEETGTIPPRQP</sequence>
<dbReference type="GO" id="GO:0006952">
    <property type="term" value="P:defense response"/>
    <property type="evidence" value="ECO:0007669"/>
    <property type="project" value="UniProtKB-KW"/>
</dbReference>
<dbReference type="Gene3D" id="3.40.50.300">
    <property type="entry name" value="P-loop containing nucleotide triphosphate hydrolases"/>
    <property type="match status" value="1"/>
</dbReference>
<feature type="domain" description="NB-ARC" evidence="3">
    <location>
        <begin position="88"/>
        <end position="315"/>
    </location>
</feature>
<dbReference type="PANTHER" id="PTHR36766:SF70">
    <property type="entry name" value="DISEASE RESISTANCE PROTEIN RGA4"/>
    <property type="match status" value="1"/>
</dbReference>
<dbReference type="Proteomes" id="UP000078284">
    <property type="component" value="Chromosome 5"/>
</dbReference>
<organism evidence="4 5">
    <name type="scientific">Arabidopsis thaliana</name>
    <name type="common">Mouse-ear cress</name>
    <dbReference type="NCBI Taxonomy" id="3702"/>
    <lineage>
        <taxon>Eukaryota</taxon>
        <taxon>Viridiplantae</taxon>
        <taxon>Streptophyta</taxon>
        <taxon>Embryophyta</taxon>
        <taxon>Tracheophyta</taxon>
        <taxon>Spermatophyta</taxon>
        <taxon>Magnoliopsida</taxon>
        <taxon>eudicotyledons</taxon>
        <taxon>Gunneridae</taxon>
        <taxon>Pentapetalae</taxon>
        <taxon>rosids</taxon>
        <taxon>malvids</taxon>
        <taxon>Brassicales</taxon>
        <taxon>Brassicaceae</taxon>
        <taxon>Camelineae</taxon>
        <taxon>Arabidopsis</taxon>
    </lineage>
</organism>
<dbReference type="InterPro" id="IPR002182">
    <property type="entry name" value="NB-ARC"/>
</dbReference>
<feature type="region of interest" description="Disordered" evidence="2">
    <location>
        <begin position="352"/>
        <end position="385"/>
    </location>
</feature>
<dbReference type="SUPFAM" id="SSF52540">
    <property type="entry name" value="P-loop containing nucleoside triphosphate hydrolases"/>
    <property type="match status" value="1"/>
</dbReference>
<keyword evidence="1" id="KW-0611">Plant defense</keyword>
<feature type="compositionally biased region" description="Polar residues" evidence="2">
    <location>
        <begin position="357"/>
        <end position="376"/>
    </location>
</feature>
<evidence type="ECO:0000256" key="1">
    <source>
        <dbReference type="ARBA" id="ARBA00022821"/>
    </source>
</evidence>
<dbReference type="InterPro" id="IPR027417">
    <property type="entry name" value="P-loop_NTPase"/>
</dbReference>
<evidence type="ECO:0000259" key="3">
    <source>
        <dbReference type="Pfam" id="PF00931"/>
    </source>
</evidence>
<name>A0A178UBD5_ARATH</name>
<evidence type="ECO:0000256" key="2">
    <source>
        <dbReference type="SAM" id="MobiDB-lite"/>
    </source>
</evidence>
<dbReference type="Pfam" id="PF00931">
    <property type="entry name" value="NB-ARC"/>
    <property type="match status" value="1"/>
</dbReference>
<dbReference type="EMBL" id="LUHQ01000005">
    <property type="protein sequence ID" value="OAO90524.1"/>
    <property type="molecule type" value="Genomic_DNA"/>
</dbReference>
<dbReference type="ExpressionAtlas" id="A0A178UBD5">
    <property type="expression patterns" value="baseline and differential"/>
</dbReference>
<reference evidence="5" key="1">
    <citation type="journal article" date="2016" name="Proc. Natl. Acad. Sci. U.S.A.">
        <title>Chromosome-level assembly of Arabidopsis thaliana Ler reveals the extent of translocation and inversion polymorphisms.</title>
        <authorList>
            <person name="Zapata L."/>
            <person name="Ding J."/>
            <person name="Willing E.M."/>
            <person name="Hartwig B."/>
            <person name="Bezdan D."/>
            <person name="Jiao W.B."/>
            <person name="Patel V."/>
            <person name="Velikkakam James G."/>
            <person name="Koornneef M."/>
            <person name="Ossowski S."/>
            <person name="Schneeberger K."/>
        </authorList>
    </citation>
    <scope>NUCLEOTIDE SEQUENCE [LARGE SCALE GENOMIC DNA]</scope>
    <source>
        <strain evidence="5">cv. Landsberg erecta</strain>
    </source>
</reference>
<protein>
    <recommendedName>
        <fullName evidence="3">NB-ARC domain-containing protein</fullName>
    </recommendedName>
</protein>
<proteinExistence type="predicted"/>
<evidence type="ECO:0000313" key="5">
    <source>
        <dbReference type="Proteomes" id="UP000078284"/>
    </source>
</evidence>
<evidence type="ECO:0000313" key="4">
    <source>
        <dbReference type="EMBL" id="OAO90524.1"/>
    </source>
</evidence>
<comment type="caution">
    <text evidence="4">The sequence shown here is derived from an EMBL/GenBank/DDBJ whole genome shotgun (WGS) entry which is preliminary data.</text>
</comment>
<dbReference type="PANTHER" id="PTHR36766">
    <property type="entry name" value="PLANT BROAD-SPECTRUM MILDEW RESISTANCE PROTEIN RPW8"/>
    <property type="match status" value="1"/>
</dbReference>
<accession>A0A178UBD5</accession>